<dbReference type="InterPro" id="IPR031876">
    <property type="entry name" value="DUF4760"/>
</dbReference>
<comment type="caution">
    <text evidence="2">The sequence shown here is derived from an EMBL/GenBank/DDBJ whole genome shotgun (WGS) entry which is preliminary data.</text>
</comment>
<reference evidence="2 3" key="1">
    <citation type="submission" date="2020-08" db="EMBL/GenBank/DDBJ databases">
        <title>Sequencing the genomes of 1000 actinobacteria strains.</title>
        <authorList>
            <person name="Klenk H.-P."/>
        </authorList>
    </citation>
    <scope>NUCLEOTIDE SEQUENCE [LARGE SCALE GENOMIC DNA]</scope>
    <source>
        <strain evidence="2 3">DSM 44230</strain>
    </source>
</reference>
<sequence>MALSVWLSLLSPVVALLVAFWGFRRSTRADRLRAFFDLHERYLSAEVRAGRRLLHQRVAGRSAEELAELDRDSLDRIGYTLAVLNSIAIACAGGYVDRRMVRRSMGRSYAGVIAAARPYIDRVEALRGFRPYPFAESLAGQLREGAHVESRD</sequence>
<keyword evidence="1" id="KW-1133">Transmembrane helix</keyword>
<dbReference type="EMBL" id="JACHMH010000001">
    <property type="protein sequence ID" value="MBB4680377.1"/>
    <property type="molecule type" value="Genomic_DNA"/>
</dbReference>
<keyword evidence="1" id="KW-0472">Membrane</keyword>
<keyword evidence="3" id="KW-1185">Reference proteome</keyword>
<dbReference type="Proteomes" id="UP000533598">
    <property type="component" value="Unassembled WGS sequence"/>
</dbReference>
<organism evidence="2 3">
    <name type="scientific">Crossiella cryophila</name>
    <dbReference type="NCBI Taxonomy" id="43355"/>
    <lineage>
        <taxon>Bacteria</taxon>
        <taxon>Bacillati</taxon>
        <taxon>Actinomycetota</taxon>
        <taxon>Actinomycetes</taxon>
        <taxon>Pseudonocardiales</taxon>
        <taxon>Pseudonocardiaceae</taxon>
        <taxon>Crossiella</taxon>
    </lineage>
</organism>
<proteinExistence type="predicted"/>
<dbReference type="AlphaFoldDB" id="A0A7W7FWK7"/>
<keyword evidence="1" id="KW-0812">Transmembrane</keyword>
<feature type="transmembrane region" description="Helical" evidence="1">
    <location>
        <begin position="77"/>
        <end position="96"/>
    </location>
</feature>
<dbReference type="RefSeq" id="WP_185006131.1">
    <property type="nucleotide sequence ID" value="NZ_BAAAUI010000005.1"/>
</dbReference>
<evidence type="ECO:0000256" key="1">
    <source>
        <dbReference type="SAM" id="Phobius"/>
    </source>
</evidence>
<name>A0A7W7FWK7_9PSEU</name>
<evidence type="ECO:0000313" key="3">
    <source>
        <dbReference type="Proteomes" id="UP000533598"/>
    </source>
</evidence>
<evidence type="ECO:0000313" key="2">
    <source>
        <dbReference type="EMBL" id="MBB4680377.1"/>
    </source>
</evidence>
<protein>
    <submittedName>
        <fullName evidence="2">Uncharacterized protein</fullName>
    </submittedName>
</protein>
<dbReference type="Pfam" id="PF15956">
    <property type="entry name" value="DUF4760"/>
    <property type="match status" value="1"/>
</dbReference>
<accession>A0A7W7FWK7</accession>
<gene>
    <name evidence="2" type="ORF">HNR67_006495</name>
</gene>